<sequence length="43" mass="4743">MPDKTLSINSPTLIKPTTPPRVESGRQKGRMHETIAGIKLITK</sequence>
<dbReference type="EMBL" id="NBYY01000016">
    <property type="protein sequence ID" value="PCS22569.1"/>
    <property type="molecule type" value="Genomic_DNA"/>
</dbReference>
<gene>
    <name evidence="2" type="ORF">BTN49_1790</name>
</gene>
<accession>A0A2A5T323</accession>
<evidence type="ECO:0000256" key="1">
    <source>
        <dbReference type="SAM" id="MobiDB-lite"/>
    </source>
</evidence>
<evidence type="ECO:0000313" key="3">
    <source>
        <dbReference type="Proteomes" id="UP000219020"/>
    </source>
</evidence>
<organism evidence="2 3">
    <name type="scientific">Candidatus Enterovibrio escicola</name>
    <dbReference type="NCBI Taxonomy" id="1927127"/>
    <lineage>
        <taxon>Bacteria</taxon>
        <taxon>Pseudomonadati</taxon>
        <taxon>Pseudomonadota</taxon>
        <taxon>Gammaproteobacteria</taxon>
        <taxon>Vibrionales</taxon>
        <taxon>Vibrionaceae</taxon>
        <taxon>Enterovibrio</taxon>
    </lineage>
</organism>
<keyword evidence="3" id="KW-1185">Reference proteome</keyword>
<evidence type="ECO:0000313" key="2">
    <source>
        <dbReference type="EMBL" id="PCS22569.1"/>
    </source>
</evidence>
<reference evidence="3" key="1">
    <citation type="submission" date="2017-04" db="EMBL/GenBank/DDBJ databases">
        <title>Genome evolution of the luminous symbionts of deep sea anglerfish.</title>
        <authorList>
            <person name="Hendry T.A."/>
        </authorList>
    </citation>
    <scope>NUCLEOTIDE SEQUENCE [LARGE SCALE GENOMIC DNA]</scope>
</reference>
<feature type="compositionally biased region" description="Polar residues" evidence="1">
    <location>
        <begin position="1"/>
        <end position="12"/>
    </location>
</feature>
<feature type="region of interest" description="Disordered" evidence="1">
    <location>
        <begin position="1"/>
        <end position="29"/>
    </location>
</feature>
<dbReference type="Proteomes" id="UP000219020">
    <property type="component" value="Unassembled WGS sequence"/>
</dbReference>
<name>A0A2A5T323_9GAMM</name>
<comment type="caution">
    <text evidence="2">The sequence shown here is derived from an EMBL/GenBank/DDBJ whole genome shotgun (WGS) entry which is preliminary data.</text>
</comment>
<dbReference type="AlphaFoldDB" id="A0A2A5T323"/>
<proteinExistence type="predicted"/>
<protein>
    <submittedName>
        <fullName evidence="2">Uncharacterized protein</fullName>
    </submittedName>
</protein>